<evidence type="ECO:0000313" key="3">
    <source>
        <dbReference type="Proteomes" id="UP000242791"/>
    </source>
</evidence>
<gene>
    <name evidence="2" type="ORF">ACJ73_06815</name>
</gene>
<evidence type="ECO:0000313" key="2">
    <source>
        <dbReference type="EMBL" id="OJD21841.1"/>
    </source>
</evidence>
<reference evidence="2 3" key="1">
    <citation type="submission" date="2015-08" db="EMBL/GenBank/DDBJ databases">
        <title>Emmonsia species relationships and genome sequence.</title>
        <authorList>
            <person name="Cuomo C.A."/>
            <person name="Schwartz I.S."/>
            <person name="Kenyon C."/>
            <person name="De Hoog G.S."/>
            <person name="Govender N.P."/>
            <person name="Botha A."/>
            <person name="Moreno L."/>
            <person name="De Vries M."/>
            <person name="Munoz J.F."/>
            <person name="Stielow J.B."/>
        </authorList>
    </citation>
    <scope>NUCLEOTIDE SEQUENCE [LARGE SCALE GENOMIC DNA]</scope>
    <source>
        <strain evidence="2 3">EI222</strain>
    </source>
</reference>
<name>A0A1J9PZT6_9EURO</name>
<dbReference type="AlphaFoldDB" id="A0A1J9PZT6"/>
<dbReference type="OrthoDB" id="2533647at2759"/>
<protein>
    <submittedName>
        <fullName evidence="2">Uncharacterized protein</fullName>
    </submittedName>
</protein>
<dbReference type="VEuPathDB" id="FungiDB:ACJ73_06815"/>
<comment type="caution">
    <text evidence="2">The sequence shown here is derived from an EMBL/GenBank/DDBJ whole genome shotgun (WGS) entry which is preliminary data.</text>
</comment>
<accession>A0A1J9PZT6</accession>
<sequence length="152" mass="16905">MGKPQISLPPDAYVYTTWTGRVHYLDVIKASPDGMDAGAFIMHRVHGCTTDINPTATRAVTKMKVTITQRFTINSRNDDGSGNGSGNGSYEEKNAETQVRGARFVRHWYEKDKGVASRPAAWGGGADEERLAALPRRHRFLAYFQERTMGVE</sequence>
<evidence type="ECO:0000256" key="1">
    <source>
        <dbReference type="SAM" id="MobiDB-lite"/>
    </source>
</evidence>
<keyword evidence="3" id="KW-1185">Reference proteome</keyword>
<dbReference type="Proteomes" id="UP000242791">
    <property type="component" value="Unassembled WGS sequence"/>
</dbReference>
<organism evidence="2 3">
    <name type="scientific">Blastomyces percursus</name>
    <dbReference type="NCBI Taxonomy" id="1658174"/>
    <lineage>
        <taxon>Eukaryota</taxon>
        <taxon>Fungi</taxon>
        <taxon>Dikarya</taxon>
        <taxon>Ascomycota</taxon>
        <taxon>Pezizomycotina</taxon>
        <taxon>Eurotiomycetes</taxon>
        <taxon>Eurotiomycetidae</taxon>
        <taxon>Onygenales</taxon>
        <taxon>Ajellomycetaceae</taxon>
        <taxon>Blastomyces</taxon>
    </lineage>
</organism>
<proteinExistence type="predicted"/>
<dbReference type="EMBL" id="LGTZ01001262">
    <property type="protein sequence ID" value="OJD21841.1"/>
    <property type="molecule type" value="Genomic_DNA"/>
</dbReference>
<feature type="region of interest" description="Disordered" evidence="1">
    <location>
        <begin position="72"/>
        <end position="98"/>
    </location>
</feature>
<feature type="non-terminal residue" evidence="2">
    <location>
        <position position="152"/>
    </location>
</feature>